<organism evidence="1 2">
    <name type="scientific">Nakamurella alba</name>
    <dbReference type="NCBI Taxonomy" id="2665158"/>
    <lineage>
        <taxon>Bacteria</taxon>
        <taxon>Bacillati</taxon>
        <taxon>Actinomycetota</taxon>
        <taxon>Actinomycetes</taxon>
        <taxon>Nakamurellales</taxon>
        <taxon>Nakamurellaceae</taxon>
        <taxon>Nakamurella</taxon>
    </lineage>
</organism>
<dbReference type="Pfam" id="PF05721">
    <property type="entry name" value="PhyH"/>
    <property type="match status" value="1"/>
</dbReference>
<evidence type="ECO:0000313" key="1">
    <source>
        <dbReference type="EMBL" id="MTD16223.1"/>
    </source>
</evidence>
<dbReference type="AlphaFoldDB" id="A0A7K1FSR6"/>
<comment type="caution">
    <text evidence="1">The sequence shown here is derived from an EMBL/GenBank/DDBJ whole genome shotgun (WGS) entry which is preliminary data.</text>
</comment>
<dbReference type="PANTHER" id="PTHR21308:SF8">
    <property type="entry name" value="PHYTANOYL-COA DIOXYGENASE FAMILY PROTEIN (AFU_ORTHOLOGUE AFUA_2G09620)"/>
    <property type="match status" value="1"/>
</dbReference>
<name>A0A7K1FSR6_9ACTN</name>
<proteinExistence type="predicted"/>
<accession>A0A7K1FSR6</accession>
<protein>
    <submittedName>
        <fullName evidence="1">Phytanoyl-CoA dioxygenase</fullName>
    </submittedName>
</protein>
<keyword evidence="1" id="KW-0223">Dioxygenase</keyword>
<evidence type="ECO:0000313" key="2">
    <source>
        <dbReference type="Proteomes" id="UP000460221"/>
    </source>
</evidence>
<dbReference type="InterPro" id="IPR047128">
    <property type="entry name" value="PhyH"/>
</dbReference>
<reference evidence="1 2" key="1">
    <citation type="submission" date="2019-11" db="EMBL/GenBank/DDBJ databases">
        <authorList>
            <person name="Jiang L.-Q."/>
        </authorList>
    </citation>
    <scope>NUCLEOTIDE SEQUENCE [LARGE SCALE GENOMIC DNA]</scope>
    <source>
        <strain evidence="1 2">YIM 132087</strain>
    </source>
</reference>
<dbReference type="SUPFAM" id="SSF51197">
    <property type="entry name" value="Clavaminate synthase-like"/>
    <property type="match status" value="1"/>
</dbReference>
<dbReference type="GO" id="GO:0001561">
    <property type="term" value="P:fatty acid alpha-oxidation"/>
    <property type="evidence" value="ECO:0007669"/>
    <property type="project" value="InterPro"/>
</dbReference>
<dbReference type="GO" id="GO:0048244">
    <property type="term" value="F:phytanoyl-CoA dioxygenase activity"/>
    <property type="evidence" value="ECO:0007669"/>
    <property type="project" value="InterPro"/>
</dbReference>
<keyword evidence="1" id="KW-0560">Oxidoreductase</keyword>
<gene>
    <name evidence="1" type="ORF">GIS00_19990</name>
</gene>
<keyword evidence="2" id="KW-1185">Reference proteome</keyword>
<dbReference type="PANTHER" id="PTHR21308">
    <property type="entry name" value="PHYTANOYL-COA ALPHA-HYDROXYLASE"/>
    <property type="match status" value="1"/>
</dbReference>
<sequence length="394" mass="42506">MSAPAARRHGADVWLRREDCSIEEFRTSVEADVTDPADYPYASAVERGVLLYGPELAQKVTDPAVRREVQAELVAALMDGPGIVVFQGAFAPEVIDRATDAFNQMLAAQKAAGVVSGDHFAKPGANDRIWGALDKLAVAHPDVFADYYANDMLALASSAWLGPNYQVTSSLNIVNPGGQAQTAHRDYHLGFMPLETAAGYPAHVHRLSPVLTLQGAVAHCDMPVETGPTMYLPHSQKYLPGYLAAGLPDFVGYFAENYVQLPLRKGDAVFFNPALFHGAGTNHSADVRRMANLLQVSSAFGRALESVDRVAASAAVYPTLLERKAAGADAATLRNVVAAAAEGYPFPTNLDRDQPVGSLNPETQAELMLRALDSGWDAERFVTELRAQYERHQS</sequence>
<dbReference type="RefSeq" id="WP_154770165.1">
    <property type="nucleotide sequence ID" value="NZ_WLYK01000008.1"/>
</dbReference>
<dbReference type="Proteomes" id="UP000460221">
    <property type="component" value="Unassembled WGS sequence"/>
</dbReference>
<dbReference type="EMBL" id="WLYK01000008">
    <property type="protein sequence ID" value="MTD16223.1"/>
    <property type="molecule type" value="Genomic_DNA"/>
</dbReference>
<dbReference type="Gene3D" id="2.60.120.620">
    <property type="entry name" value="q2cbj1_9rhob like domain"/>
    <property type="match status" value="1"/>
</dbReference>
<dbReference type="InterPro" id="IPR008775">
    <property type="entry name" value="Phytyl_CoA_dOase-like"/>
</dbReference>